<dbReference type="AlphaFoldDB" id="A0A3B1AU94"/>
<feature type="domain" description="GIY-YIG" evidence="8">
    <location>
        <begin position="30"/>
        <end position="108"/>
    </location>
</feature>
<dbReference type="Pfam" id="PF14520">
    <property type="entry name" value="HHH_5"/>
    <property type="match status" value="1"/>
</dbReference>
<evidence type="ECO:0000259" key="8">
    <source>
        <dbReference type="PROSITE" id="PS50164"/>
    </source>
</evidence>
<dbReference type="InterPro" id="IPR035901">
    <property type="entry name" value="GIY-YIG_endonuc_sf"/>
</dbReference>
<dbReference type="GO" id="GO:0006289">
    <property type="term" value="P:nucleotide-excision repair"/>
    <property type="evidence" value="ECO:0007669"/>
    <property type="project" value="InterPro"/>
</dbReference>
<dbReference type="Pfam" id="PF22920">
    <property type="entry name" value="UvrC_RNaseH"/>
    <property type="match status" value="1"/>
</dbReference>
<keyword evidence="2" id="KW-0227">DNA damage</keyword>
<dbReference type="SMART" id="SM00465">
    <property type="entry name" value="GIYc"/>
    <property type="match status" value="1"/>
</dbReference>
<dbReference type="SUPFAM" id="SSF82771">
    <property type="entry name" value="GIY-YIG endonuclease"/>
    <property type="match status" value="1"/>
</dbReference>
<dbReference type="PANTHER" id="PTHR30562">
    <property type="entry name" value="UVRC/OXIDOREDUCTASE"/>
    <property type="match status" value="1"/>
</dbReference>
<dbReference type="PROSITE" id="PS50164">
    <property type="entry name" value="GIY_YIG"/>
    <property type="match status" value="1"/>
</dbReference>
<dbReference type="HAMAP" id="MF_00203">
    <property type="entry name" value="UvrC"/>
    <property type="match status" value="1"/>
</dbReference>
<evidence type="ECO:0000256" key="6">
    <source>
        <dbReference type="ARBA" id="ARBA00023236"/>
    </source>
</evidence>
<feature type="domain" description="UVR" evidence="7">
    <location>
        <begin position="218"/>
        <end position="253"/>
    </location>
</feature>
<dbReference type="PANTHER" id="PTHR30562:SF1">
    <property type="entry name" value="UVRABC SYSTEM PROTEIN C"/>
    <property type="match status" value="1"/>
</dbReference>
<name>A0A3B1AU94_9ZZZZ</name>
<dbReference type="EMBL" id="UOFT01000059">
    <property type="protein sequence ID" value="VAW97574.1"/>
    <property type="molecule type" value="Genomic_DNA"/>
</dbReference>
<sequence length="627" mass="70951">MPNTKNKANSEQINPAKKFDAKSFLKTLPANPGVYRMLDAANTVIYVGKAKNLKNRVSSYFLKSVDSPKTKVLVSKIAAMETTVTHTENEALLLENNLIKTLKPRYNVLFRDDKSYPYIYLSSQETFPRLSVFRGKQRNKGEYFGPYPSAGAVRETLSLLQKIFPVRQCDNNFFKNRSRPCLQYQIKRCTGPCTGMVSEQDYAFDVHHAKLFLSGKSNEVIDELVQKMEQTAAKQNYEQAAVLRDQIVHLRQILEKQYIHTDAGDVDVIAVSVQNGLGCIQVVTIRGGRSLGSKAFYPKLKNIFDEQSMSQVLLDTFMPQYYLSSQHAIPPEIILTESLSDTDLIQQVLTDQAKHKVVIKYKVRGFRQRWLDMAQQNANQSLLQYINSKETLLQRFDNLQSALQLDELPTRLECFDISHSSGESTVASCVVMNTQGFSKSDYRRFNIKDITAGDDYAAMKQALMRRYQRVKKGEAKQPDILLIDGGKGQVKQAEEVMQELQLNDILLIGITKGAGRKACFDTLYLAKTHNQVRLPADSAALHLIQQCRDEAHRFAISGHRAQRQKTRNTSVLEQIPGLGPKRRQQVLKQFGGLQEVARAGVEDIASLHGISEKLAQLIYDAFHTEKE</sequence>
<dbReference type="InterPro" id="IPR047296">
    <property type="entry name" value="GIY-YIG_UvrC_Cho"/>
</dbReference>
<dbReference type="InterPro" id="IPR001162">
    <property type="entry name" value="UvrC_RNase_H_dom"/>
</dbReference>
<dbReference type="SUPFAM" id="SSF46600">
    <property type="entry name" value="C-terminal UvrC-binding domain of UvrB"/>
    <property type="match status" value="1"/>
</dbReference>
<keyword evidence="6" id="KW-0742">SOS response</keyword>
<dbReference type="GO" id="GO:0009381">
    <property type="term" value="F:excinuclease ABC activity"/>
    <property type="evidence" value="ECO:0007669"/>
    <property type="project" value="InterPro"/>
</dbReference>
<dbReference type="Pfam" id="PF08459">
    <property type="entry name" value="UvrC_RNaseH_dom"/>
    <property type="match status" value="1"/>
</dbReference>
<evidence type="ECO:0000256" key="1">
    <source>
        <dbReference type="ARBA" id="ARBA00022490"/>
    </source>
</evidence>
<evidence type="ECO:0000256" key="3">
    <source>
        <dbReference type="ARBA" id="ARBA00022769"/>
    </source>
</evidence>
<dbReference type="InterPro" id="IPR000305">
    <property type="entry name" value="GIY-YIG_endonuc"/>
</dbReference>
<dbReference type="GO" id="GO:0009432">
    <property type="term" value="P:SOS response"/>
    <property type="evidence" value="ECO:0007669"/>
    <property type="project" value="UniProtKB-KW"/>
</dbReference>
<dbReference type="InterPro" id="IPR004791">
    <property type="entry name" value="UvrC"/>
</dbReference>
<dbReference type="GO" id="GO:0009380">
    <property type="term" value="C:excinuclease repair complex"/>
    <property type="evidence" value="ECO:0007669"/>
    <property type="project" value="InterPro"/>
</dbReference>
<dbReference type="InterPro" id="IPR001943">
    <property type="entry name" value="UVR_dom"/>
</dbReference>
<evidence type="ECO:0000256" key="5">
    <source>
        <dbReference type="ARBA" id="ARBA00023204"/>
    </source>
</evidence>
<proteinExistence type="inferred from homology"/>
<evidence type="ECO:0000313" key="10">
    <source>
        <dbReference type="EMBL" id="VAW97574.1"/>
    </source>
</evidence>
<dbReference type="SUPFAM" id="SSF47781">
    <property type="entry name" value="RuvA domain 2-like"/>
    <property type="match status" value="1"/>
</dbReference>
<dbReference type="InterPro" id="IPR038476">
    <property type="entry name" value="UvrC_RNase_H_dom_sf"/>
</dbReference>
<dbReference type="InterPro" id="IPR036876">
    <property type="entry name" value="UVR_dom_sf"/>
</dbReference>
<dbReference type="InterPro" id="IPR010994">
    <property type="entry name" value="RuvA_2-like"/>
</dbReference>
<evidence type="ECO:0000259" key="7">
    <source>
        <dbReference type="PROSITE" id="PS50151"/>
    </source>
</evidence>
<dbReference type="Pfam" id="PF01541">
    <property type="entry name" value="GIY-YIG"/>
    <property type="match status" value="1"/>
</dbReference>
<dbReference type="NCBIfam" id="NF001824">
    <property type="entry name" value="PRK00558.1-5"/>
    <property type="match status" value="1"/>
</dbReference>
<dbReference type="Gene3D" id="1.10.150.20">
    <property type="entry name" value="5' to 3' exonuclease, C-terminal subdomain"/>
    <property type="match status" value="1"/>
</dbReference>
<dbReference type="Gene3D" id="4.10.860.10">
    <property type="entry name" value="UVR domain"/>
    <property type="match status" value="1"/>
</dbReference>
<dbReference type="InterPro" id="IPR050066">
    <property type="entry name" value="UvrABC_protein_C"/>
</dbReference>
<evidence type="ECO:0000256" key="2">
    <source>
        <dbReference type="ARBA" id="ARBA00022763"/>
    </source>
</evidence>
<dbReference type="Gene3D" id="3.30.420.340">
    <property type="entry name" value="UvrC, RNAse H endonuclease domain"/>
    <property type="match status" value="1"/>
</dbReference>
<dbReference type="PROSITE" id="PS50151">
    <property type="entry name" value="UVR"/>
    <property type="match status" value="1"/>
</dbReference>
<protein>
    <submittedName>
        <fullName evidence="10">Excinuclease ABC subunit C</fullName>
    </submittedName>
</protein>
<gene>
    <name evidence="10" type="ORF">MNBD_GAMMA23-1076</name>
</gene>
<feature type="domain" description="UvrC family homology region profile" evidence="9">
    <location>
        <begin position="268"/>
        <end position="497"/>
    </location>
</feature>
<evidence type="ECO:0000259" key="9">
    <source>
        <dbReference type="PROSITE" id="PS50165"/>
    </source>
</evidence>
<keyword evidence="5" id="KW-0234">DNA repair</keyword>
<dbReference type="FunFam" id="3.30.420.340:FF:000001">
    <property type="entry name" value="UvrABC system protein C"/>
    <property type="match status" value="1"/>
</dbReference>
<keyword evidence="4" id="KW-0267">Excision nuclease</keyword>
<dbReference type="Gene3D" id="3.40.1440.10">
    <property type="entry name" value="GIY-YIG endonuclease"/>
    <property type="match status" value="1"/>
</dbReference>
<dbReference type="PROSITE" id="PS50165">
    <property type="entry name" value="UVRC"/>
    <property type="match status" value="1"/>
</dbReference>
<organism evidence="10">
    <name type="scientific">hydrothermal vent metagenome</name>
    <dbReference type="NCBI Taxonomy" id="652676"/>
    <lineage>
        <taxon>unclassified sequences</taxon>
        <taxon>metagenomes</taxon>
        <taxon>ecological metagenomes</taxon>
    </lineage>
</organism>
<evidence type="ECO:0000256" key="4">
    <source>
        <dbReference type="ARBA" id="ARBA00022881"/>
    </source>
</evidence>
<keyword evidence="3" id="KW-0228">DNA excision</keyword>
<dbReference type="NCBIfam" id="TIGR00194">
    <property type="entry name" value="uvrC"/>
    <property type="match status" value="1"/>
</dbReference>
<dbReference type="CDD" id="cd10434">
    <property type="entry name" value="GIY-YIG_UvrC_Cho"/>
    <property type="match status" value="1"/>
</dbReference>
<dbReference type="FunFam" id="3.40.1440.10:FF:000001">
    <property type="entry name" value="UvrABC system protein C"/>
    <property type="match status" value="1"/>
</dbReference>
<keyword evidence="1" id="KW-0963">Cytoplasm</keyword>
<accession>A0A3B1AU94</accession>
<dbReference type="Pfam" id="PF02151">
    <property type="entry name" value="UVR"/>
    <property type="match status" value="1"/>
</dbReference>
<reference evidence="10" key="1">
    <citation type="submission" date="2018-06" db="EMBL/GenBank/DDBJ databases">
        <authorList>
            <person name="Zhirakovskaya E."/>
        </authorList>
    </citation>
    <scope>NUCLEOTIDE SEQUENCE</scope>
</reference>